<dbReference type="InterPro" id="IPR000823">
    <property type="entry name" value="Peroxidase_pln"/>
</dbReference>
<dbReference type="EMBL" id="OY731403">
    <property type="protein sequence ID" value="CAJ1960539.1"/>
    <property type="molecule type" value="Genomic_DNA"/>
</dbReference>
<evidence type="ECO:0000259" key="11">
    <source>
        <dbReference type="PROSITE" id="PS50873"/>
    </source>
</evidence>
<reference evidence="12" key="1">
    <citation type="submission" date="2023-10" db="EMBL/GenBank/DDBJ databases">
        <authorList>
            <person name="Domelevo Entfellner J.-B."/>
        </authorList>
    </citation>
    <scope>NUCLEOTIDE SEQUENCE</scope>
</reference>
<evidence type="ECO:0000256" key="9">
    <source>
        <dbReference type="PIRSR" id="PIRSR600823-3"/>
    </source>
</evidence>
<dbReference type="PRINTS" id="PR00461">
    <property type="entry name" value="PLPEROXIDASE"/>
</dbReference>
<feature type="binding site" evidence="9">
    <location>
        <position position="21"/>
    </location>
    <ligand>
        <name>Ca(2+)</name>
        <dbReference type="ChEBI" id="CHEBI:29108"/>
        <label>2</label>
    </ligand>
</feature>
<evidence type="ECO:0000256" key="1">
    <source>
        <dbReference type="ARBA" id="ARBA00000189"/>
    </source>
</evidence>
<evidence type="ECO:0000256" key="5">
    <source>
        <dbReference type="ARBA" id="ARBA00022617"/>
    </source>
</evidence>
<organism evidence="12 13">
    <name type="scientific">Sphenostylis stenocarpa</name>
    <dbReference type="NCBI Taxonomy" id="92480"/>
    <lineage>
        <taxon>Eukaryota</taxon>
        <taxon>Viridiplantae</taxon>
        <taxon>Streptophyta</taxon>
        <taxon>Embryophyta</taxon>
        <taxon>Tracheophyta</taxon>
        <taxon>Spermatophyta</taxon>
        <taxon>Magnoliopsida</taxon>
        <taxon>eudicotyledons</taxon>
        <taxon>Gunneridae</taxon>
        <taxon>Pentapetalae</taxon>
        <taxon>rosids</taxon>
        <taxon>fabids</taxon>
        <taxon>Fabales</taxon>
        <taxon>Fabaceae</taxon>
        <taxon>Papilionoideae</taxon>
        <taxon>50 kb inversion clade</taxon>
        <taxon>NPAAA clade</taxon>
        <taxon>indigoferoid/millettioid clade</taxon>
        <taxon>Phaseoleae</taxon>
        <taxon>Sphenostylis</taxon>
    </lineage>
</organism>
<dbReference type="PANTHER" id="PTHR31388">
    <property type="entry name" value="PEROXIDASE 72-RELATED"/>
    <property type="match status" value="1"/>
</dbReference>
<comment type="cofactor">
    <cofactor evidence="2">
        <name>heme b</name>
        <dbReference type="ChEBI" id="CHEBI:60344"/>
    </cofactor>
</comment>
<evidence type="ECO:0000256" key="3">
    <source>
        <dbReference type="ARBA" id="ARBA00012313"/>
    </source>
</evidence>
<name>A0AA86T1Y9_9FABA</name>
<accession>A0AA86T1Y9</accession>
<evidence type="ECO:0000256" key="4">
    <source>
        <dbReference type="ARBA" id="ARBA00022559"/>
    </source>
</evidence>
<dbReference type="PANTHER" id="PTHR31388:SF144">
    <property type="entry name" value="PEROXIDASE 67-RELATED"/>
    <property type="match status" value="1"/>
</dbReference>
<keyword evidence="6 9" id="KW-0479">Metal-binding</keyword>
<dbReference type="GO" id="GO:0140825">
    <property type="term" value="F:lactoperoxidase activity"/>
    <property type="evidence" value="ECO:0007669"/>
    <property type="project" value="UniProtKB-EC"/>
</dbReference>
<evidence type="ECO:0000256" key="6">
    <source>
        <dbReference type="ARBA" id="ARBA00022723"/>
    </source>
</evidence>
<keyword evidence="7" id="KW-0560">Oxidoreductase</keyword>
<evidence type="ECO:0000256" key="10">
    <source>
        <dbReference type="RuleBase" id="RU004241"/>
    </source>
</evidence>
<keyword evidence="8" id="KW-0408">Iron</keyword>
<proteinExistence type="inferred from homology"/>
<keyword evidence="4" id="KW-0575">Peroxidase</keyword>
<sequence>MLVRKCPRTNGIGDNNVAVLDFTTPNHFDNNYFKNLLNKKGLLSSDLVLFNGGSTDSQVRTYSKNNKAFDSDLS</sequence>
<evidence type="ECO:0000256" key="7">
    <source>
        <dbReference type="ARBA" id="ARBA00023002"/>
    </source>
</evidence>
<dbReference type="Gene3D" id="1.10.420.10">
    <property type="entry name" value="Peroxidase, domain 2"/>
    <property type="match status" value="1"/>
</dbReference>
<comment type="catalytic activity">
    <reaction evidence="1">
        <text>2 a phenolic donor + H2O2 = 2 a phenolic radical donor + 2 H2O</text>
        <dbReference type="Rhea" id="RHEA:56136"/>
        <dbReference type="ChEBI" id="CHEBI:15377"/>
        <dbReference type="ChEBI" id="CHEBI:16240"/>
        <dbReference type="ChEBI" id="CHEBI:139520"/>
        <dbReference type="ChEBI" id="CHEBI:139521"/>
        <dbReference type="EC" id="1.11.1.7"/>
    </reaction>
</comment>
<dbReference type="Proteomes" id="UP001189624">
    <property type="component" value="Chromosome 6"/>
</dbReference>
<evidence type="ECO:0000313" key="12">
    <source>
        <dbReference type="EMBL" id="CAJ1960539.1"/>
    </source>
</evidence>
<dbReference type="InterPro" id="IPR002016">
    <property type="entry name" value="Haem_peroxidase"/>
</dbReference>
<feature type="binding site" evidence="9">
    <location>
        <position position="24"/>
    </location>
    <ligand>
        <name>Ca(2+)</name>
        <dbReference type="ChEBI" id="CHEBI:29108"/>
        <label>2</label>
    </ligand>
</feature>
<keyword evidence="5" id="KW-0349">Heme</keyword>
<dbReference type="Gramene" id="rna-AYBTSS11_LOCUS18247">
    <property type="protein sequence ID" value="CAJ1960539.1"/>
    <property type="gene ID" value="gene-AYBTSS11_LOCUS18247"/>
</dbReference>
<keyword evidence="9" id="KW-0106">Calcium</keyword>
<dbReference type="GO" id="GO:0046872">
    <property type="term" value="F:metal ion binding"/>
    <property type="evidence" value="ECO:0007669"/>
    <property type="project" value="UniProtKB-KW"/>
</dbReference>
<dbReference type="PROSITE" id="PS50873">
    <property type="entry name" value="PEROXIDASE_4"/>
    <property type="match status" value="1"/>
</dbReference>
<dbReference type="Pfam" id="PF00141">
    <property type="entry name" value="peroxidase"/>
    <property type="match status" value="1"/>
</dbReference>
<feature type="domain" description="Plant heme peroxidase family profile" evidence="11">
    <location>
        <begin position="1"/>
        <end position="74"/>
    </location>
</feature>
<evidence type="ECO:0000313" key="13">
    <source>
        <dbReference type="Proteomes" id="UP001189624"/>
    </source>
</evidence>
<dbReference type="InterPro" id="IPR010255">
    <property type="entry name" value="Haem_peroxidase_sf"/>
</dbReference>
<comment type="cofactor">
    <cofactor evidence="9">
        <name>Ca(2+)</name>
        <dbReference type="ChEBI" id="CHEBI:29108"/>
    </cofactor>
    <text evidence="9">Binds 2 calcium ions per subunit.</text>
</comment>
<dbReference type="AlphaFoldDB" id="A0AA86T1Y9"/>
<evidence type="ECO:0000256" key="2">
    <source>
        <dbReference type="ARBA" id="ARBA00001970"/>
    </source>
</evidence>
<dbReference type="EC" id="1.11.1.7" evidence="3"/>
<comment type="similarity">
    <text evidence="10">Belongs to the peroxidase family.</text>
</comment>
<evidence type="ECO:0000256" key="8">
    <source>
        <dbReference type="ARBA" id="ARBA00023004"/>
    </source>
</evidence>
<gene>
    <name evidence="12" type="ORF">AYBTSS11_LOCUS18247</name>
</gene>
<feature type="binding site" evidence="9">
    <location>
        <position position="29"/>
    </location>
    <ligand>
        <name>Ca(2+)</name>
        <dbReference type="ChEBI" id="CHEBI:29108"/>
        <label>2</label>
    </ligand>
</feature>
<keyword evidence="13" id="KW-1185">Reference proteome</keyword>
<protein>
    <recommendedName>
        <fullName evidence="3">peroxidase</fullName>
        <ecNumber evidence="3">1.11.1.7</ecNumber>
    </recommendedName>
</protein>
<dbReference type="GO" id="GO:0006979">
    <property type="term" value="P:response to oxidative stress"/>
    <property type="evidence" value="ECO:0007669"/>
    <property type="project" value="InterPro"/>
</dbReference>
<dbReference type="SUPFAM" id="SSF48113">
    <property type="entry name" value="Heme-dependent peroxidases"/>
    <property type="match status" value="1"/>
</dbReference>
<dbReference type="GO" id="GO:0020037">
    <property type="term" value="F:heme binding"/>
    <property type="evidence" value="ECO:0007669"/>
    <property type="project" value="InterPro"/>
</dbReference>